<keyword evidence="9" id="KW-1185">Reference proteome</keyword>
<sequence>MNQKNIPILQMLEEFSTTKSISFHVPGHKSGVIFPEQAKSYYEHILKLDMTELPGLDDLHAPHGAIAEAEKLASAFFQSDHTFFLINGSTVGNLAMILAACKQNDKVIVQRNSHKSILNGLELAGVRPVFLAPEYDAKVERFTSPAINTLEKALDEHPDAKAVILTYPDYFGRTYDIKTMIELAHDRNIPVLVDEAHGVHFALGEPFPKSALELGADVVVHSAHKTAPAMTMASYLHIKSKLITKESLAYRLQMLQSSSPSYPLMASLDIARYYLAMLNQERIQQILEDIDKIKALFREAVSHWDIIPSDDPLKLTIQLKDGYTAKEAARLFEEQGIYPELTTDRQILFIFGLGPFSEWARLKKVLKYVMEALKNNGNHATIEVVNYFTSTIQELALTYREMEGLKQKLIPFEKAIGEIAAEPVIPYPPGIPLISKGEIVTLEHYTAINQLIEQGVRIQQREEGIRIFMSNLKEKQT</sequence>
<dbReference type="Gene3D" id="3.40.640.10">
    <property type="entry name" value="Type I PLP-dependent aspartate aminotransferase-like (Major domain)"/>
    <property type="match status" value="1"/>
</dbReference>
<dbReference type="InterPro" id="IPR008286">
    <property type="entry name" value="Prn/Lys/Arg_de-COase_C"/>
</dbReference>
<dbReference type="Pfam" id="PF01276">
    <property type="entry name" value="OKR_DC_1"/>
    <property type="match status" value="1"/>
</dbReference>
<feature type="domain" description="Orn/Lys/Arg decarboxylases family 1 pyridoxal-P attachment site" evidence="6">
    <location>
        <begin position="7"/>
        <end position="303"/>
    </location>
</feature>
<evidence type="ECO:0000256" key="3">
    <source>
        <dbReference type="ARBA" id="ARBA00022793"/>
    </source>
</evidence>
<keyword evidence="3" id="KW-0210">Decarboxylase</keyword>
<evidence type="ECO:0000313" key="8">
    <source>
        <dbReference type="EMBL" id="MFD1606630.1"/>
    </source>
</evidence>
<keyword evidence="5" id="KW-0456">Lyase</keyword>
<evidence type="ECO:0000256" key="1">
    <source>
        <dbReference type="ARBA" id="ARBA00001933"/>
    </source>
</evidence>
<keyword evidence="8" id="KW-0808">Transferase</keyword>
<dbReference type="GO" id="GO:0008483">
    <property type="term" value="F:transaminase activity"/>
    <property type="evidence" value="ECO:0007669"/>
    <property type="project" value="UniProtKB-KW"/>
</dbReference>
<comment type="cofactor">
    <cofactor evidence="1">
        <name>pyridoxal 5'-phosphate</name>
        <dbReference type="ChEBI" id="CHEBI:597326"/>
    </cofactor>
</comment>
<evidence type="ECO:0000256" key="4">
    <source>
        <dbReference type="ARBA" id="ARBA00022898"/>
    </source>
</evidence>
<dbReference type="InterPro" id="IPR015424">
    <property type="entry name" value="PyrdxlP-dep_Trfase"/>
</dbReference>
<name>A0ABW4HN45_9BACI</name>
<dbReference type="InterPro" id="IPR015421">
    <property type="entry name" value="PyrdxlP-dep_Trfase_major"/>
</dbReference>
<dbReference type="RefSeq" id="WP_251512848.1">
    <property type="nucleotide sequence ID" value="NZ_JAMBON010000008.1"/>
</dbReference>
<dbReference type="Gene3D" id="3.90.105.10">
    <property type="entry name" value="Molybdopterin biosynthesis moea protein, domain 2"/>
    <property type="match status" value="1"/>
</dbReference>
<dbReference type="Proteomes" id="UP001597221">
    <property type="component" value="Unassembled WGS sequence"/>
</dbReference>
<evidence type="ECO:0000259" key="6">
    <source>
        <dbReference type="Pfam" id="PF01276"/>
    </source>
</evidence>
<dbReference type="EMBL" id="JBHUDE010000009">
    <property type="protein sequence ID" value="MFD1606630.1"/>
    <property type="molecule type" value="Genomic_DNA"/>
</dbReference>
<dbReference type="SUPFAM" id="SSF55904">
    <property type="entry name" value="Ornithine decarboxylase C-terminal domain"/>
    <property type="match status" value="1"/>
</dbReference>
<evidence type="ECO:0000259" key="7">
    <source>
        <dbReference type="Pfam" id="PF03711"/>
    </source>
</evidence>
<dbReference type="SUPFAM" id="SSF53383">
    <property type="entry name" value="PLP-dependent transferases"/>
    <property type="match status" value="1"/>
</dbReference>
<keyword evidence="4" id="KW-0663">Pyridoxal phosphate</keyword>
<dbReference type="InterPro" id="IPR052357">
    <property type="entry name" value="Orn_Lys_Arg_decarboxylase-I"/>
</dbReference>
<reference evidence="9" key="1">
    <citation type="journal article" date="2019" name="Int. J. Syst. Evol. Microbiol.">
        <title>The Global Catalogue of Microorganisms (GCM) 10K type strain sequencing project: providing services to taxonomists for standard genome sequencing and annotation.</title>
        <authorList>
            <consortium name="The Broad Institute Genomics Platform"/>
            <consortium name="The Broad Institute Genome Sequencing Center for Infectious Disease"/>
            <person name="Wu L."/>
            <person name="Ma J."/>
        </authorList>
    </citation>
    <scope>NUCLEOTIDE SEQUENCE [LARGE SCALE GENOMIC DNA]</scope>
    <source>
        <strain evidence="9">CGMCC 1.12376</strain>
    </source>
</reference>
<evidence type="ECO:0000256" key="5">
    <source>
        <dbReference type="ARBA" id="ARBA00023239"/>
    </source>
</evidence>
<evidence type="ECO:0000313" key="9">
    <source>
        <dbReference type="Proteomes" id="UP001597221"/>
    </source>
</evidence>
<comment type="caution">
    <text evidence="8">The sequence shown here is derived from an EMBL/GenBank/DDBJ whole genome shotgun (WGS) entry which is preliminary data.</text>
</comment>
<evidence type="ECO:0000256" key="2">
    <source>
        <dbReference type="ARBA" id="ARBA00010671"/>
    </source>
</evidence>
<organism evidence="8 9">
    <name type="scientific">Oceanobacillus luteolus</name>
    <dbReference type="NCBI Taxonomy" id="1274358"/>
    <lineage>
        <taxon>Bacteria</taxon>
        <taxon>Bacillati</taxon>
        <taxon>Bacillota</taxon>
        <taxon>Bacilli</taxon>
        <taxon>Bacillales</taxon>
        <taxon>Bacillaceae</taxon>
        <taxon>Oceanobacillus</taxon>
    </lineage>
</organism>
<accession>A0ABW4HN45</accession>
<comment type="similarity">
    <text evidence="2">Belongs to the Orn/Lys/Arg decarboxylase class-I family.</text>
</comment>
<dbReference type="CDD" id="cd00615">
    <property type="entry name" value="Orn_deC_like"/>
    <property type="match status" value="1"/>
</dbReference>
<gene>
    <name evidence="8" type="ORF">ACFSBH_02995</name>
</gene>
<protein>
    <submittedName>
        <fullName evidence="8">Aminotransferase class I/II-fold pyridoxal phosphate-dependent enzyme</fullName>
    </submittedName>
</protein>
<feature type="domain" description="Orn/Lys/Arg decarboxylase C-terminal" evidence="7">
    <location>
        <begin position="378"/>
        <end position="448"/>
    </location>
</feature>
<proteinExistence type="inferred from homology"/>
<dbReference type="InterPro" id="IPR036633">
    <property type="entry name" value="Prn/Lys/Arg_de-COase_C_sf"/>
</dbReference>
<dbReference type="Pfam" id="PF03711">
    <property type="entry name" value="OKR_DC_1_C"/>
    <property type="match status" value="1"/>
</dbReference>
<dbReference type="PANTHER" id="PTHR43277:SF3">
    <property type="entry name" value="DECARBOXYLASE, PUTATIVE-RELATED"/>
    <property type="match status" value="1"/>
</dbReference>
<dbReference type="InterPro" id="IPR000310">
    <property type="entry name" value="Orn/Lys/Arg_deCO2ase_major_dom"/>
</dbReference>
<dbReference type="PANTHER" id="PTHR43277">
    <property type="entry name" value="ARGININE DECARBOXYLASE"/>
    <property type="match status" value="1"/>
</dbReference>
<keyword evidence="8" id="KW-0032">Aminotransferase</keyword>